<proteinExistence type="predicted"/>
<keyword evidence="2" id="KW-0378">Hydrolase</keyword>
<evidence type="ECO:0000259" key="1">
    <source>
        <dbReference type="Pfam" id="PF04326"/>
    </source>
</evidence>
<dbReference type="InterPro" id="IPR007421">
    <property type="entry name" value="Schlafen_AlbA_2_dom"/>
</dbReference>
<reference evidence="3" key="1">
    <citation type="submission" date="2020-07" db="EMBL/GenBank/DDBJ databases">
        <title>Complete genome sequencing of Coprobacter sp. strain 2CBH44.</title>
        <authorList>
            <person name="Sakamoto M."/>
            <person name="Murakami T."/>
            <person name="Mori H."/>
        </authorList>
    </citation>
    <scope>NUCLEOTIDE SEQUENCE [LARGE SCALE GENOMIC DNA]</scope>
    <source>
        <strain evidence="3">2CBH44</strain>
    </source>
</reference>
<dbReference type="GO" id="GO:0004386">
    <property type="term" value="F:helicase activity"/>
    <property type="evidence" value="ECO:0007669"/>
    <property type="project" value="UniProtKB-KW"/>
</dbReference>
<keyword evidence="2" id="KW-0347">Helicase</keyword>
<dbReference type="Gene3D" id="3.30.950.30">
    <property type="entry name" value="Schlafen, AAA domain"/>
    <property type="match status" value="1"/>
</dbReference>
<name>A0A7G1I226_9BACT</name>
<organism evidence="2 3">
    <name type="scientific">Coprobacter secundus subsp. similis</name>
    <dbReference type="NCBI Taxonomy" id="2751153"/>
    <lineage>
        <taxon>Bacteria</taxon>
        <taxon>Pseudomonadati</taxon>
        <taxon>Bacteroidota</taxon>
        <taxon>Bacteroidia</taxon>
        <taxon>Bacteroidales</taxon>
        <taxon>Barnesiellaceae</taxon>
        <taxon>Coprobacter</taxon>
    </lineage>
</organism>
<evidence type="ECO:0000313" key="2">
    <source>
        <dbReference type="EMBL" id="BCI64651.1"/>
    </source>
</evidence>
<feature type="domain" description="Schlafen AlbA-2" evidence="1">
    <location>
        <begin position="39"/>
        <end position="151"/>
    </location>
</feature>
<dbReference type="EMBL" id="AP023322">
    <property type="protein sequence ID" value="BCI64651.1"/>
    <property type="molecule type" value="Genomic_DNA"/>
</dbReference>
<dbReference type="Pfam" id="PF04326">
    <property type="entry name" value="SLFN_AlbA_2"/>
    <property type="match status" value="1"/>
</dbReference>
<keyword evidence="3" id="KW-1185">Reference proteome</keyword>
<dbReference type="PANTHER" id="PTHR30595:SF6">
    <property type="entry name" value="SCHLAFEN ALBA-2 DOMAIN-CONTAINING PROTEIN"/>
    <property type="match status" value="1"/>
</dbReference>
<protein>
    <submittedName>
        <fullName evidence="2">ATP-dependent DNA helicase</fullName>
    </submittedName>
</protein>
<dbReference type="AlphaFoldDB" id="A0A7G1I226"/>
<dbReference type="KEGG" id="copr:Cop2CBH44_30040"/>
<dbReference type="InterPro" id="IPR038461">
    <property type="entry name" value="Schlafen_AlbA_2_dom_sf"/>
</dbReference>
<accession>A0A7G1I226</accession>
<dbReference type="PANTHER" id="PTHR30595">
    <property type="entry name" value="GLPR-RELATED TRANSCRIPTIONAL REPRESSOR"/>
    <property type="match status" value="1"/>
</dbReference>
<gene>
    <name evidence="2" type="ORF">Cop2CBH44_30040</name>
</gene>
<sequence>MKSLYDSSFLQDKYSFLYFCNMKSFGDTDYIYSLIAEGEHQQQDFKFEISDARKIAKTFSAFANTDGGKLLIGVKDNGRIAGVRSEEEMYMIETAAQLYCIPEIKYTMQVHHIEKRTVLEVDVKENVVKPVYAKDEYGKLWAYIRIADENILATPVHIRVWKQADSPLGELVEYTEREQFLLDYLNDNEYISFNQYCRKGHVSRFEAKILLSKFIRFGIAEPYFVKHKFYFRLCNKFPKDID</sequence>
<keyword evidence="2" id="KW-0067">ATP-binding</keyword>
<dbReference type="Proteomes" id="UP000594042">
    <property type="component" value="Chromosome"/>
</dbReference>
<evidence type="ECO:0000313" key="3">
    <source>
        <dbReference type="Proteomes" id="UP000594042"/>
    </source>
</evidence>
<keyword evidence="2" id="KW-0547">Nucleotide-binding</keyword>